<proteinExistence type="predicted"/>
<gene>
    <name evidence="3" type="ORF">Sru01_36730</name>
</gene>
<feature type="transmembrane region" description="Helical" evidence="2">
    <location>
        <begin position="36"/>
        <end position="55"/>
    </location>
</feature>
<feature type="region of interest" description="Disordered" evidence="1">
    <location>
        <begin position="1"/>
        <end position="22"/>
    </location>
</feature>
<evidence type="ECO:0000313" key="4">
    <source>
        <dbReference type="Proteomes" id="UP000655287"/>
    </source>
</evidence>
<dbReference type="AlphaFoldDB" id="A0A919R5C2"/>
<protein>
    <submittedName>
        <fullName evidence="3">Uncharacterized protein</fullName>
    </submittedName>
</protein>
<feature type="transmembrane region" description="Helical" evidence="2">
    <location>
        <begin position="431"/>
        <end position="455"/>
    </location>
</feature>
<organism evidence="3 4">
    <name type="scientific">Sphaerisporangium rufum</name>
    <dbReference type="NCBI Taxonomy" id="1381558"/>
    <lineage>
        <taxon>Bacteria</taxon>
        <taxon>Bacillati</taxon>
        <taxon>Actinomycetota</taxon>
        <taxon>Actinomycetes</taxon>
        <taxon>Streptosporangiales</taxon>
        <taxon>Streptosporangiaceae</taxon>
        <taxon>Sphaerisporangium</taxon>
    </lineage>
</organism>
<feature type="transmembrane region" description="Helical" evidence="2">
    <location>
        <begin position="67"/>
        <end position="86"/>
    </location>
</feature>
<reference evidence="3" key="1">
    <citation type="submission" date="2021-01" db="EMBL/GenBank/DDBJ databases">
        <title>Whole genome shotgun sequence of Sphaerisporangium rufum NBRC 109079.</title>
        <authorList>
            <person name="Komaki H."/>
            <person name="Tamura T."/>
        </authorList>
    </citation>
    <scope>NUCLEOTIDE SEQUENCE</scope>
    <source>
        <strain evidence="3">NBRC 109079</strain>
    </source>
</reference>
<feature type="transmembrane region" description="Helical" evidence="2">
    <location>
        <begin position="116"/>
        <end position="134"/>
    </location>
</feature>
<name>A0A919R5C2_9ACTN</name>
<feature type="transmembrane region" description="Helical" evidence="2">
    <location>
        <begin position="492"/>
        <end position="513"/>
    </location>
</feature>
<evidence type="ECO:0000313" key="3">
    <source>
        <dbReference type="EMBL" id="GII78691.1"/>
    </source>
</evidence>
<feature type="transmembrane region" description="Helical" evidence="2">
    <location>
        <begin position="525"/>
        <end position="546"/>
    </location>
</feature>
<dbReference type="RefSeq" id="WP_203987601.1">
    <property type="nucleotide sequence ID" value="NZ_BOOU01000052.1"/>
</dbReference>
<evidence type="ECO:0000256" key="1">
    <source>
        <dbReference type="SAM" id="MobiDB-lite"/>
    </source>
</evidence>
<keyword evidence="2" id="KW-1133">Transmembrane helix</keyword>
<keyword evidence="2" id="KW-0812">Transmembrane</keyword>
<feature type="transmembrane region" description="Helical" evidence="2">
    <location>
        <begin position="467"/>
        <end position="486"/>
    </location>
</feature>
<keyword evidence="4" id="KW-1185">Reference proteome</keyword>
<feature type="transmembrane region" description="Helical" evidence="2">
    <location>
        <begin position="342"/>
        <end position="374"/>
    </location>
</feature>
<feature type="transmembrane region" description="Helical" evidence="2">
    <location>
        <begin position="271"/>
        <end position="293"/>
    </location>
</feature>
<evidence type="ECO:0000256" key="2">
    <source>
        <dbReference type="SAM" id="Phobius"/>
    </source>
</evidence>
<dbReference type="Proteomes" id="UP000655287">
    <property type="component" value="Unassembled WGS sequence"/>
</dbReference>
<keyword evidence="2" id="KW-0472">Membrane</keyword>
<feature type="transmembrane region" description="Helical" evidence="2">
    <location>
        <begin position="584"/>
        <end position="605"/>
    </location>
</feature>
<sequence length="781" mass="81524">MANTQSQSGSGGPAATVPATRPPITAAPAGGGWRAAARWLPLLCAAGAAVAVFRWTGTPAGDIGKFAAYLVLCVAAPGTLLVRALYRGPRTFTEEIALGTAAGYAAEVLAYIPARALGAPLAVLAWPALTYLAFLGVPRLRRYWRHQVTARTPGWCAWAIAATVTGLVAYTGATHFRNNPLTWPAAGAGGYDMPFHLALISELRHHMPPAMPSVAGQPLLYHWFVYAHSAAASWITGVEPLVLLLRLGMLPVNAAFLVLIVMTARRLAGTWALTVPVLAGSVLVSTPSLYVTANMVFGWGGVQFLAWRSPTQMFAGLLFAALVILLADLLTRRRVPAGHWVLLVLFTVTVMGAKAVFLPLLLAGLAAVVAVGLLRRRTPGAPVLALAALTAGCVAFAQLVLFGGGRQGMVLAPFGFAPSAWHDLAGPGRSAAGTAGVVALHLLCWAIPACGLVGLLAAPRLALRPPVVLMLTMVAAGHVMVVLFQHPGRSQFFFLDAAYPYLVILSAYGVWILCHRAGLGGRTALAAGVAGVAVAGVIALTCGVRVPLALGRPGALIFLPYAVLVAVTVLAAAVLALTAGRRRAVALTTAAVTGIGLVACASAIAQALPGKIAAKGVDGVGKASVAQAAVVPVGLMAAARWLRDHSAPGDLVATNSHCHWTQDADPCDPQQFWGTGLSERRMLVEGWSYAPAAIKLWRPDWAANTPAFWDPALLRLNDAAIERADAASLARLRDRYGVRWLLADTRRVTAPDRLAQLAPLAYRSGVFAVHRVIPGPGTGSR</sequence>
<feature type="transmembrane region" description="Helical" evidence="2">
    <location>
        <begin position="558"/>
        <end position="577"/>
    </location>
</feature>
<feature type="compositionally biased region" description="Low complexity" evidence="1">
    <location>
        <begin position="13"/>
        <end position="22"/>
    </location>
</feature>
<accession>A0A919R5C2</accession>
<feature type="transmembrane region" description="Helical" evidence="2">
    <location>
        <begin position="155"/>
        <end position="173"/>
    </location>
</feature>
<feature type="transmembrane region" description="Helical" evidence="2">
    <location>
        <begin position="380"/>
        <end position="401"/>
    </location>
</feature>
<comment type="caution">
    <text evidence="3">The sequence shown here is derived from an EMBL/GenBank/DDBJ whole genome shotgun (WGS) entry which is preliminary data.</text>
</comment>
<feature type="transmembrane region" description="Helical" evidence="2">
    <location>
        <begin position="313"/>
        <end position="330"/>
    </location>
</feature>
<dbReference type="EMBL" id="BOOU01000052">
    <property type="protein sequence ID" value="GII78691.1"/>
    <property type="molecule type" value="Genomic_DNA"/>
</dbReference>
<feature type="transmembrane region" description="Helical" evidence="2">
    <location>
        <begin position="243"/>
        <end position="264"/>
    </location>
</feature>